<accession>A0ACA9P1Z2</accession>
<keyword evidence="2" id="KW-1185">Reference proteome</keyword>
<evidence type="ECO:0000313" key="2">
    <source>
        <dbReference type="Proteomes" id="UP000789860"/>
    </source>
</evidence>
<reference evidence="1" key="1">
    <citation type="submission" date="2021-06" db="EMBL/GenBank/DDBJ databases">
        <authorList>
            <person name="Kallberg Y."/>
            <person name="Tangrot J."/>
            <person name="Rosling A."/>
        </authorList>
    </citation>
    <scope>NUCLEOTIDE SEQUENCE</scope>
    <source>
        <strain evidence="1">AU212A</strain>
    </source>
</reference>
<feature type="non-terminal residue" evidence="1">
    <location>
        <position position="1"/>
    </location>
</feature>
<proteinExistence type="predicted"/>
<dbReference type="Proteomes" id="UP000789860">
    <property type="component" value="Unassembled WGS sequence"/>
</dbReference>
<protein>
    <submittedName>
        <fullName evidence="1">10408_t:CDS:1</fullName>
    </submittedName>
</protein>
<sequence length="74" mass="8718">NLANNSRVKLILCNDDNLIDKIKEVQRLYPDSDHDIISIEDITTDENTKTEIFGIKFERKIRIGKLRKIRNSLY</sequence>
<gene>
    <name evidence="1" type="ORF">SCALOS_LOCUS10037</name>
</gene>
<evidence type="ECO:0000313" key="1">
    <source>
        <dbReference type="EMBL" id="CAG8688587.1"/>
    </source>
</evidence>
<dbReference type="EMBL" id="CAJVPM010034933">
    <property type="protein sequence ID" value="CAG8688587.1"/>
    <property type="molecule type" value="Genomic_DNA"/>
</dbReference>
<organism evidence="1 2">
    <name type="scientific">Scutellospora calospora</name>
    <dbReference type="NCBI Taxonomy" id="85575"/>
    <lineage>
        <taxon>Eukaryota</taxon>
        <taxon>Fungi</taxon>
        <taxon>Fungi incertae sedis</taxon>
        <taxon>Mucoromycota</taxon>
        <taxon>Glomeromycotina</taxon>
        <taxon>Glomeromycetes</taxon>
        <taxon>Diversisporales</taxon>
        <taxon>Gigasporaceae</taxon>
        <taxon>Scutellospora</taxon>
    </lineage>
</organism>
<comment type="caution">
    <text evidence="1">The sequence shown here is derived from an EMBL/GenBank/DDBJ whole genome shotgun (WGS) entry which is preliminary data.</text>
</comment>
<name>A0ACA9P1Z2_9GLOM</name>